<proteinExistence type="predicted"/>
<feature type="domain" description="Chromo" evidence="1">
    <location>
        <begin position="1"/>
        <end position="54"/>
    </location>
</feature>
<dbReference type="EMBL" id="JBJUIK010000015">
    <property type="protein sequence ID" value="KAL3502561.1"/>
    <property type="molecule type" value="Genomic_DNA"/>
</dbReference>
<dbReference type="Gene3D" id="2.40.50.40">
    <property type="match status" value="1"/>
</dbReference>
<reference evidence="2 3" key="1">
    <citation type="submission" date="2024-11" db="EMBL/GenBank/DDBJ databases">
        <title>A near-complete genome assembly of Cinchona calisaya.</title>
        <authorList>
            <person name="Lian D.C."/>
            <person name="Zhao X.W."/>
            <person name="Wei L."/>
        </authorList>
    </citation>
    <scope>NUCLEOTIDE SEQUENCE [LARGE SCALE GENOMIC DNA]</scope>
    <source>
        <tissue evidence="2">Nenye</tissue>
    </source>
</reference>
<organism evidence="2 3">
    <name type="scientific">Cinchona calisaya</name>
    <dbReference type="NCBI Taxonomy" id="153742"/>
    <lineage>
        <taxon>Eukaryota</taxon>
        <taxon>Viridiplantae</taxon>
        <taxon>Streptophyta</taxon>
        <taxon>Embryophyta</taxon>
        <taxon>Tracheophyta</taxon>
        <taxon>Spermatophyta</taxon>
        <taxon>Magnoliopsida</taxon>
        <taxon>eudicotyledons</taxon>
        <taxon>Gunneridae</taxon>
        <taxon>Pentapetalae</taxon>
        <taxon>asterids</taxon>
        <taxon>lamiids</taxon>
        <taxon>Gentianales</taxon>
        <taxon>Rubiaceae</taxon>
        <taxon>Cinchonoideae</taxon>
        <taxon>Cinchoneae</taxon>
        <taxon>Cinchona</taxon>
    </lineage>
</organism>
<sequence>MEQSKKNRRIDYLIHWNGEMEADATWEYDVTLWQFEDQIAAYWEVQKLRNERFLRLDPGNIVWDQRETVELRCYKFVQLTTFESYTILPPNSIEEWNRLEDAFHQQFYRCQPEVRFTDLVQIVQRARKMASQYVEKFKTARMRCNARVPEEKSIAIALVGI</sequence>
<dbReference type="InterPro" id="IPR005162">
    <property type="entry name" value="Retrotrans_gag_dom"/>
</dbReference>
<dbReference type="Proteomes" id="UP001630127">
    <property type="component" value="Unassembled WGS sequence"/>
</dbReference>
<protein>
    <recommendedName>
        <fullName evidence="1">Chromo domain-containing protein</fullName>
    </recommendedName>
</protein>
<dbReference type="InterPro" id="IPR000953">
    <property type="entry name" value="Chromo/chromo_shadow_dom"/>
</dbReference>
<name>A0ABD2Y6A2_9GENT</name>
<evidence type="ECO:0000313" key="2">
    <source>
        <dbReference type="EMBL" id="KAL3502561.1"/>
    </source>
</evidence>
<dbReference type="PROSITE" id="PS50013">
    <property type="entry name" value="CHROMO_2"/>
    <property type="match status" value="1"/>
</dbReference>
<dbReference type="InterPro" id="IPR016197">
    <property type="entry name" value="Chromo-like_dom_sf"/>
</dbReference>
<gene>
    <name evidence="2" type="ORF">ACH5RR_037010</name>
</gene>
<accession>A0ABD2Y6A2</accession>
<comment type="caution">
    <text evidence="2">The sequence shown here is derived from an EMBL/GenBank/DDBJ whole genome shotgun (WGS) entry which is preliminary data.</text>
</comment>
<evidence type="ECO:0000259" key="1">
    <source>
        <dbReference type="PROSITE" id="PS50013"/>
    </source>
</evidence>
<dbReference type="Pfam" id="PF03732">
    <property type="entry name" value="Retrotrans_gag"/>
    <property type="match status" value="1"/>
</dbReference>
<dbReference type="AlphaFoldDB" id="A0ABD2Y6A2"/>
<evidence type="ECO:0000313" key="3">
    <source>
        <dbReference type="Proteomes" id="UP001630127"/>
    </source>
</evidence>
<dbReference type="SUPFAM" id="SSF54160">
    <property type="entry name" value="Chromo domain-like"/>
    <property type="match status" value="1"/>
</dbReference>
<keyword evidence="3" id="KW-1185">Reference proteome</keyword>